<dbReference type="PANTHER" id="PTHR22993:SF9">
    <property type="entry name" value="FORMAMIDOPYRIMIDINE-DNA GLYCOSYLASE"/>
    <property type="match status" value="1"/>
</dbReference>
<evidence type="ECO:0000256" key="8">
    <source>
        <dbReference type="ARBA" id="ARBA00022833"/>
    </source>
</evidence>
<comment type="cofactor">
    <cofactor evidence="15">
        <name>Zn(2+)</name>
        <dbReference type="ChEBI" id="CHEBI:29105"/>
    </cofactor>
    <text evidence="15">Binds 1 zinc ion per subunit.</text>
</comment>
<evidence type="ECO:0000256" key="10">
    <source>
        <dbReference type="ARBA" id="ARBA00023204"/>
    </source>
</evidence>
<comment type="subunit">
    <text evidence="3 15">Monomer.</text>
</comment>
<gene>
    <name evidence="15 18" type="primary">mutM</name>
    <name evidence="15" type="synonym">fpg</name>
    <name evidence="18" type="ORF">GTOL_12418</name>
</gene>
<sequence length="274" mass="30762">MPELPEVEVTRRGLLPDLAGAKASAVTFRTESLRYPLPRQLNKKLQDEVLREIRRRGKYLLFQFDTGVLLLHLGMSGSLRLVDKSCAPQKHDHVDIAFSNKTGNKILRLRDPRRFGALLWIEGDPAQHPLIAPLGIEPLDDGFTPQWLFQQTRGLKAAIKVTLMDSHRIVGIGNIYASESLFRAGIDPRRAAGKISWRRIERLVPAIRETLNQAIRAGGSSLRDFAHSDGGSGYFQLEAFVYGREGEACRVCGTTIKSLRQGQRATFYCPKCQR</sequence>
<evidence type="ECO:0000256" key="5">
    <source>
        <dbReference type="ARBA" id="ARBA00022763"/>
    </source>
</evidence>
<dbReference type="InterPro" id="IPR035937">
    <property type="entry name" value="FPG_N"/>
</dbReference>
<dbReference type="CDD" id="cd08966">
    <property type="entry name" value="EcFpg-like_N"/>
    <property type="match status" value="1"/>
</dbReference>
<dbReference type="SUPFAM" id="SSF81624">
    <property type="entry name" value="N-terminal domain of MutM-like DNA repair proteins"/>
    <property type="match status" value="1"/>
</dbReference>
<organism evidence="18 19">
    <name type="scientific">Georgfuchsia toluolica</name>
    <dbReference type="NCBI Taxonomy" id="424218"/>
    <lineage>
        <taxon>Bacteria</taxon>
        <taxon>Pseudomonadati</taxon>
        <taxon>Pseudomonadota</taxon>
        <taxon>Betaproteobacteria</taxon>
        <taxon>Nitrosomonadales</taxon>
        <taxon>Sterolibacteriaceae</taxon>
        <taxon>Georgfuchsia</taxon>
    </lineage>
</organism>
<dbReference type="GO" id="GO:0003684">
    <property type="term" value="F:damaged DNA binding"/>
    <property type="evidence" value="ECO:0007669"/>
    <property type="project" value="InterPro"/>
</dbReference>
<dbReference type="NCBIfam" id="NF002211">
    <property type="entry name" value="PRK01103.1"/>
    <property type="match status" value="1"/>
</dbReference>
<keyword evidence="6 15" id="KW-0863">Zinc-finger</keyword>
<comment type="caution">
    <text evidence="15">Lacks conserved residue(s) required for the propagation of feature annotation.</text>
</comment>
<evidence type="ECO:0000256" key="11">
    <source>
        <dbReference type="ARBA" id="ARBA00023239"/>
    </source>
</evidence>
<keyword evidence="19" id="KW-1185">Reference proteome</keyword>
<dbReference type="InterPro" id="IPR000214">
    <property type="entry name" value="Znf_DNA_glyclase/AP_lyase"/>
</dbReference>
<keyword evidence="5 15" id="KW-0227">DNA damage</keyword>
<evidence type="ECO:0000313" key="19">
    <source>
        <dbReference type="Proteomes" id="UP000742786"/>
    </source>
</evidence>
<keyword evidence="10 15" id="KW-0234">DNA repair</keyword>
<dbReference type="EC" id="3.2.2.23" evidence="15"/>
<dbReference type="RefSeq" id="WP_220636376.1">
    <property type="nucleotide sequence ID" value="NZ_CAJQUM010000001.1"/>
</dbReference>
<feature type="binding site" evidence="15">
    <location>
        <position position="113"/>
    </location>
    <ligand>
        <name>DNA</name>
        <dbReference type="ChEBI" id="CHEBI:16991"/>
    </ligand>
</feature>
<evidence type="ECO:0000259" key="16">
    <source>
        <dbReference type="PROSITE" id="PS51066"/>
    </source>
</evidence>
<dbReference type="InterPro" id="IPR010663">
    <property type="entry name" value="Znf_FPG/IleRS"/>
</dbReference>
<accession>A0A916J7D1</accession>
<dbReference type="GO" id="GO:0034039">
    <property type="term" value="F:8-oxo-7,8-dihydroguanine DNA N-glycosylase activity"/>
    <property type="evidence" value="ECO:0007669"/>
    <property type="project" value="TreeGrafter"/>
</dbReference>
<dbReference type="EC" id="4.2.99.18" evidence="15"/>
<evidence type="ECO:0000256" key="7">
    <source>
        <dbReference type="ARBA" id="ARBA00022801"/>
    </source>
</evidence>
<evidence type="ECO:0000256" key="2">
    <source>
        <dbReference type="ARBA" id="ARBA00009409"/>
    </source>
</evidence>
<dbReference type="Pfam" id="PF06831">
    <property type="entry name" value="H2TH"/>
    <property type="match status" value="1"/>
</dbReference>
<dbReference type="SMART" id="SM01232">
    <property type="entry name" value="H2TH"/>
    <property type="match status" value="1"/>
</dbReference>
<dbReference type="GO" id="GO:0006284">
    <property type="term" value="P:base-excision repair"/>
    <property type="evidence" value="ECO:0007669"/>
    <property type="project" value="InterPro"/>
</dbReference>
<dbReference type="Pfam" id="PF06827">
    <property type="entry name" value="zf-FPG_IleRS"/>
    <property type="match status" value="1"/>
</dbReference>
<keyword evidence="12 15" id="KW-0511">Multifunctional enzyme</keyword>
<name>A0A916J7D1_9PROT</name>
<feature type="active site" description="Proton donor; for beta-elimination activity" evidence="15">
    <location>
        <position position="58"/>
    </location>
</feature>
<dbReference type="GO" id="GO:0140078">
    <property type="term" value="F:class I DNA-(apurinic or apyrimidinic site) endonuclease activity"/>
    <property type="evidence" value="ECO:0007669"/>
    <property type="project" value="UniProtKB-EC"/>
</dbReference>
<evidence type="ECO:0000256" key="4">
    <source>
        <dbReference type="ARBA" id="ARBA00022723"/>
    </source>
</evidence>
<keyword evidence="11 15" id="KW-0456">Lyase</keyword>
<feature type="active site" description="Proton donor" evidence="15">
    <location>
        <position position="3"/>
    </location>
</feature>
<dbReference type="SUPFAM" id="SSF57716">
    <property type="entry name" value="Glucocorticoid receptor-like (DNA-binding domain)"/>
    <property type="match status" value="1"/>
</dbReference>
<dbReference type="HAMAP" id="MF_00103">
    <property type="entry name" value="Fapy_DNA_glycosyl"/>
    <property type="match status" value="1"/>
</dbReference>
<dbReference type="PANTHER" id="PTHR22993">
    <property type="entry name" value="FORMAMIDOPYRIMIDINE-DNA GLYCOSYLASE"/>
    <property type="match status" value="1"/>
</dbReference>
<dbReference type="AlphaFoldDB" id="A0A916J7D1"/>
<dbReference type="EMBL" id="CAJQUM010000001">
    <property type="protein sequence ID" value="CAG4884535.1"/>
    <property type="molecule type" value="Genomic_DNA"/>
</dbReference>
<dbReference type="SMART" id="SM00898">
    <property type="entry name" value="Fapy_DNA_glyco"/>
    <property type="match status" value="1"/>
</dbReference>
<reference evidence="18" key="1">
    <citation type="submission" date="2021-04" db="EMBL/GenBank/DDBJ databases">
        <authorList>
            <person name="Hornung B."/>
        </authorList>
    </citation>
    <scope>NUCLEOTIDE SEQUENCE</scope>
    <source>
        <strain evidence="18">G5G6</strain>
    </source>
</reference>
<keyword evidence="13 15" id="KW-0326">Glycosidase</keyword>
<evidence type="ECO:0000256" key="1">
    <source>
        <dbReference type="ARBA" id="ARBA00001668"/>
    </source>
</evidence>
<feature type="active site" description="Schiff-base intermediate with DNA" evidence="15">
    <location>
        <position position="2"/>
    </location>
</feature>
<dbReference type="InterPro" id="IPR010979">
    <property type="entry name" value="Ribosomal_uS13-like_H2TH"/>
</dbReference>
<dbReference type="GO" id="GO:0008270">
    <property type="term" value="F:zinc ion binding"/>
    <property type="evidence" value="ECO:0007669"/>
    <property type="project" value="UniProtKB-UniRule"/>
</dbReference>
<comment type="catalytic activity">
    <reaction evidence="14 15">
        <text>2'-deoxyribonucleotide-(2'-deoxyribose 5'-phosphate)-2'-deoxyribonucleotide-DNA = a 3'-end 2'-deoxyribonucleotide-(2,3-dehydro-2,3-deoxyribose 5'-phosphate)-DNA + a 5'-end 5'-phospho-2'-deoxyribonucleoside-DNA + H(+)</text>
        <dbReference type="Rhea" id="RHEA:66592"/>
        <dbReference type="Rhea" id="RHEA-COMP:13180"/>
        <dbReference type="Rhea" id="RHEA-COMP:16897"/>
        <dbReference type="Rhea" id="RHEA-COMP:17067"/>
        <dbReference type="ChEBI" id="CHEBI:15378"/>
        <dbReference type="ChEBI" id="CHEBI:136412"/>
        <dbReference type="ChEBI" id="CHEBI:157695"/>
        <dbReference type="ChEBI" id="CHEBI:167181"/>
        <dbReference type="EC" id="4.2.99.18"/>
    </reaction>
</comment>
<dbReference type="SUPFAM" id="SSF46946">
    <property type="entry name" value="S13-like H2TH domain"/>
    <property type="match status" value="1"/>
</dbReference>
<evidence type="ECO:0000313" key="18">
    <source>
        <dbReference type="EMBL" id="CAG4884535.1"/>
    </source>
</evidence>
<protein>
    <recommendedName>
        <fullName evidence="15">Formamidopyrimidine-DNA glycosylase</fullName>
        <shortName evidence="15">Fapy-DNA glycosylase</shortName>
        <ecNumber evidence="15">3.2.2.23</ecNumber>
    </recommendedName>
    <alternativeName>
        <fullName evidence="15">DNA-(apurinic or apyrimidinic site) lyase MutM</fullName>
        <shortName evidence="15">AP lyase MutM</shortName>
        <ecNumber evidence="15">4.2.99.18</ecNumber>
    </alternativeName>
</protein>
<keyword evidence="9 15" id="KW-0238">DNA-binding</keyword>
<dbReference type="InterPro" id="IPR012319">
    <property type="entry name" value="FPG_cat"/>
</dbReference>
<evidence type="ECO:0000256" key="6">
    <source>
        <dbReference type="ARBA" id="ARBA00022771"/>
    </source>
</evidence>
<proteinExistence type="inferred from homology"/>
<comment type="catalytic activity">
    <reaction evidence="1 15">
        <text>Hydrolysis of DNA containing ring-opened 7-methylguanine residues, releasing 2,6-diamino-4-hydroxy-5-(N-methyl)formamidopyrimidine.</text>
        <dbReference type="EC" id="3.2.2.23"/>
    </reaction>
</comment>
<comment type="function">
    <text evidence="15">Involved in base excision repair of DNA damaged by oxidation or by mutagenic agents. Acts as DNA glycosylase that recognizes and removes damaged bases. Has a preference for oxidized purines, such as 7,8-dihydro-8-oxoguanine (8-oxoG). Has AP (apurinic/apyrimidinic) lyase activity and introduces nicks in the DNA strand. Cleaves the DNA backbone by beta-delta elimination to generate a single-strand break at the site of the removed base with both 3'- and 5'-phosphates.</text>
</comment>
<keyword evidence="8 15" id="KW-0862">Zinc</keyword>
<evidence type="ECO:0000256" key="14">
    <source>
        <dbReference type="ARBA" id="ARBA00044632"/>
    </source>
</evidence>
<dbReference type="InterPro" id="IPR015886">
    <property type="entry name" value="H2TH_FPG"/>
</dbReference>
<comment type="caution">
    <text evidence="18">The sequence shown here is derived from an EMBL/GenBank/DDBJ whole genome shotgun (WGS) entry which is preliminary data.</text>
</comment>
<evidence type="ECO:0000256" key="12">
    <source>
        <dbReference type="ARBA" id="ARBA00023268"/>
    </source>
</evidence>
<dbReference type="PROSITE" id="PS51066">
    <property type="entry name" value="ZF_FPG_2"/>
    <property type="match status" value="1"/>
</dbReference>
<dbReference type="InterPro" id="IPR020629">
    <property type="entry name" value="FPG_Glyclase"/>
</dbReference>
<dbReference type="Gene3D" id="1.10.8.50">
    <property type="match status" value="1"/>
</dbReference>
<dbReference type="NCBIfam" id="TIGR00577">
    <property type="entry name" value="fpg"/>
    <property type="match status" value="1"/>
</dbReference>
<dbReference type="Pfam" id="PF01149">
    <property type="entry name" value="Fapy_DNA_glyco"/>
    <property type="match status" value="1"/>
</dbReference>
<comment type="similarity">
    <text evidence="2 15">Belongs to the FPG family.</text>
</comment>
<dbReference type="Gene3D" id="3.20.190.10">
    <property type="entry name" value="MutM-like, N-terminal"/>
    <property type="match status" value="1"/>
</dbReference>
<feature type="domain" description="Formamidopyrimidine-DNA glycosylase catalytic" evidence="17">
    <location>
        <begin position="2"/>
        <end position="116"/>
    </location>
</feature>
<dbReference type="PROSITE" id="PS51068">
    <property type="entry name" value="FPG_CAT"/>
    <property type="match status" value="1"/>
</dbReference>
<evidence type="ECO:0000256" key="15">
    <source>
        <dbReference type="HAMAP-Rule" id="MF_00103"/>
    </source>
</evidence>
<keyword evidence="4 15" id="KW-0479">Metal-binding</keyword>
<evidence type="ECO:0000259" key="17">
    <source>
        <dbReference type="PROSITE" id="PS51068"/>
    </source>
</evidence>
<feature type="domain" description="FPG-type" evidence="16">
    <location>
        <begin position="240"/>
        <end position="274"/>
    </location>
</feature>
<keyword evidence="7 15" id="KW-0378">Hydrolase</keyword>
<evidence type="ECO:0000256" key="9">
    <source>
        <dbReference type="ARBA" id="ARBA00023125"/>
    </source>
</evidence>
<evidence type="ECO:0000256" key="13">
    <source>
        <dbReference type="ARBA" id="ARBA00023295"/>
    </source>
</evidence>
<dbReference type="PROSITE" id="PS01242">
    <property type="entry name" value="ZF_FPG_1"/>
    <property type="match status" value="1"/>
</dbReference>
<dbReference type="FunFam" id="1.10.8.50:FF:000003">
    <property type="entry name" value="Formamidopyrimidine-DNA glycosylase"/>
    <property type="match status" value="1"/>
</dbReference>
<evidence type="ECO:0000256" key="3">
    <source>
        <dbReference type="ARBA" id="ARBA00011245"/>
    </source>
</evidence>
<feature type="active site" description="Proton donor; for delta-elimination activity" evidence="15">
    <location>
        <position position="264"/>
    </location>
</feature>
<feature type="binding site" evidence="15">
    <location>
        <position position="91"/>
    </location>
    <ligand>
        <name>DNA</name>
        <dbReference type="ChEBI" id="CHEBI:16991"/>
    </ligand>
</feature>
<dbReference type="InterPro" id="IPR015887">
    <property type="entry name" value="DNA_glyclase_Znf_dom_DNA_BS"/>
</dbReference>
<dbReference type="Proteomes" id="UP000742786">
    <property type="component" value="Unassembled WGS sequence"/>
</dbReference>